<protein>
    <submittedName>
        <fullName evidence="1">Uncharacterized protein</fullName>
    </submittedName>
</protein>
<comment type="caution">
    <text evidence="1">The sequence shown here is derived from an EMBL/GenBank/DDBJ whole genome shotgun (WGS) entry which is preliminary data.</text>
</comment>
<reference evidence="1 2" key="1">
    <citation type="submission" date="2023-09" db="EMBL/GenBank/DDBJ databases">
        <title>Genomes of two closely related lineages of the louse Polyplax serrata with different host specificities.</title>
        <authorList>
            <person name="Martinu J."/>
            <person name="Tarabai H."/>
            <person name="Stefka J."/>
            <person name="Hypsa V."/>
        </authorList>
    </citation>
    <scope>NUCLEOTIDE SEQUENCE [LARGE SCALE GENOMIC DNA]</scope>
    <source>
        <strain evidence="1">98ZLc_SE</strain>
    </source>
</reference>
<evidence type="ECO:0000313" key="2">
    <source>
        <dbReference type="Proteomes" id="UP001359485"/>
    </source>
</evidence>
<name>A0ABR1B2L7_POLSC</name>
<organism evidence="1 2">
    <name type="scientific">Polyplax serrata</name>
    <name type="common">Common mouse louse</name>
    <dbReference type="NCBI Taxonomy" id="468196"/>
    <lineage>
        <taxon>Eukaryota</taxon>
        <taxon>Metazoa</taxon>
        <taxon>Ecdysozoa</taxon>
        <taxon>Arthropoda</taxon>
        <taxon>Hexapoda</taxon>
        <taxon>Insecta</taxon>
        <taxon>Pterygota</taxon>
        <taxon>Neoptera</taxon>
        <taxon>Paraneoptera</taxon>
        <taxon>Psocodea</taxon>
        <taxon>Troctomorpha</taxon>
        <taxon>Phthiraptera</taxon>
        <taxon>Anoplura</taxon>
        <taxon>Polyplacidae</taxon>
        <taxon>Polyplax</taxon>
    </lineage>
</organism>
<sequence length="140" mass="16225">MCGMVRERERDGRTDSQAQKHRFIVVALEDIPQAKKSKEDEKNSQMTRQKGEETRLVVICGKQTSSKRLVNENHKSRKGCPEQHREMNLIDIISESIAVCPQGAKTCRATQNLVVVMYQFEVEDRPKNEFIHSFDYLPFN</sequence>
<dbReference type="Proteomes" id="UP001359485">
    <property type="component" value="Unassembled WGS sequence"/>
</dbReference>
<evidence type="ECO:0000313" key="1">
    <source>
        <dbReference type="EMBL" id="KAK6633742.1"/>
    </source>
</evidence>
<accession>A0ABR1B2L7</accession>
<gene>
    <name evidence="1" type="ORF">RUM44_004349</name>
</gene>
<keyword evidence="2" id="KW-1185">Reference proteome</keyword>
<dbReference type="EMBL" id="JAWJWF010000004">
    <property type="protein sequence ID" value="KAK6633742.1"/>
    <property type="molecule type" value="Genomic_DNA"/>
</dbReference>
<proteinExistence type="predicted"/>